<evidence type="ECO:0000313" key="2">
    <source>
        <dbReference type="Proteomes" id="UP001152484"/>
    </source>
</evidence>
<gene>
    <name evidence="1" type="ORF">CEURO_LOCUS19034</name>
</gene>
<dbReference type="EMBL" id="CAMAPE010000054">
    <property type="protein sequence ID" value="CAH9110985.1"/>
    <property type="molecule type" value="Genomic_DNA"/>
</dbReference>
<accession>A0A9P0ZU92</accession>
<protein>
    <submittedName>
        <fullName evidence="1">Uncharacterized protein</fullName>
    </submittedName>
</protein>
<dbReference type="OrthoDB" id="1314462at2759"/>
<evidence type="ECO:0000313" key="1">
    <source>
        <dbReference type="EMBL" id="CAH9110985.1"/>
    </source>
</evidence>
<dbReference type="Proteomes" id="UP001152484">
    <property type="component" value="Unassembled WGS sequence"/>
</dbReference>
<comment type="caution">
    <text evidence="1">The sequence shown here is derived from an EMBL/GenBank/DDBJ whole genome shotgun (WGS) entry which is preliminary data.</text>
</comment>
<dbReference type="AlphaFoldDB" id="A0A9P0ZU92"/>
<sequence length="125" mass="13611">MSSDLILSNSPPNSLWGDKITIKGLKYKWLNQDIFVDVDAWIYPRVAIPQYPLTDLSGSVEKIVKAGSSYTNLLQIAGAVASTALKENDYMSAVNVSVKVDKPTQAVADSANSWGADVFRFKGNN</sequence>
<name>A0A9P0ZU92_CUSEU</name>
<keyword evidence="2" id="KW-1185">Reference proteome</keyword>
<proteinExistence type="predicted"/>
<reference evidence="1" key="1">
    <citation type="submission" date="2022-07" db="EMBL/GenBank/DDBJ databases">
        <authorList>
            <person name="Macas J."/>
            <person name="Novak P."/>
            <person name="Neumann P."/>
        </authorList>
    </citation>
    <scope>NUCLEOTIDE SEQUENCE</scope>
</reference>
<organism evidence="1 2">
    <name type="scientific">Cuscuta europaea</name>
    <name type="common">European dodder</name>
    <dbReference type="NCBI Taxonomy" id="41803"/>
    <lineage>
        <taxon>Eukaryota</taxon>
        <taxon>Viridiplantae</taxon>
        <taxon>Streptophyta</taxon>
        <taxon>Embryophyta</taxon>
        <taxon>Tracheophyta</taxon>
        <taxon>Spermatophyta</taxon>
        <taxon>Magnoliopsida</taxon>
        <taxon>eudicotyledons</taxon>
        <taxon>Gunneridae</taxon>
        <taxon>Pentapetalae</taxon>
        <taxon>asterids</taxon>
        <taxon>lamiids</taxon>
        <taxon>Solanales</taxon>
        <taxon>Convolvulaceae</taxon>
        <taxon>Cuscuteae</taxon>
        <taxon>Cuscuta</taxon>
        <taxon>Cuscuta subgen. Cuscuta</taxon>
    </lineage>
</organism>